<dbReference type="WBParaSite" id="nRc.2.0.1.t00721-RA">
    <property type="protein sequence ID" value="nRc.2.0.1.t00721-RA"/>
    <property type="gene ID" value="nRc.2.0.1.g00721"/>
</dbReference>
<dbReference type="GO" id="GO:0016020">
    <property type="term" value="C:membrane"/>
    <property type="evidence" value="ECO:0007669"/>
    <property type="project" value="UniProtKB-SubCell"/>
</dbReference>
<evidence type="ECO:0000256" key="2">
    <source>
        <dbReference type="ARBA" id="ARBA00009916"/>
    </source>
</evidence>
<keyword evidence="6" id="KW-1133">Transmembrane helix</keyword>
<keyword evidence="10" id="KW-1185">Reference proteome</keyword>
<evidence type="ECO:0000256" key="4">
    <source>
        <dbReference type="ARBA" id="ARBA00022592"/>
    </source>
</evidence>
<comment type="subcellular location">
    <subcellularLocation>
        <location evidence="1 8">Membrane</location>
        <topology evidence="1 8">Multi-pass membrane protein</topology>
    </subcellularLocation>
</comment>
<feature type="compositionally biased region" description="Low complexity" evidence="9">
    <location>
        <begin position="383"/>
        <end position="394"/>
    </location>
</feature>
<dbReference type="GO" id="GO:0035435">
    <property type="term" value="P:phosphate ion transmembrane transport"/>
    <property type="evidence" value="ECO:0007669"/>
    <property type="project" value="TreeGrafter"/>
</dbReference>
<evidence type="ECO:0000313" key="10">
    <source>
        <dbReference type="Proteomes" id="UP000887565"/>
    </source>
</evidence>
<proteinExistence type="inferred from homology"/>
<feature type="region of interest" description="Disordered" evidence="9">
    <location>
        <begin position="236"/>
        <end position="255"/>
    </location>
</feature>
<keyword evidence="3 8" id="KW-0813">Transport</keyword>
<evidence type="ECO:0000256" key="1">
    <source>
        <dbReference type="ARBA" id="ARBA00004141"/>
    </source>
</evidence>
<dbReference type="PANTHER" id="PTHR11101">
    <property type="entry name" value="PHOSPHATE TRANSPORTER"/>
    <property type="match status" value="1"/>
</dbReference>
<evidence type="ECO:0000256" key="6">
    <source>
        <dbReference type="ARBA" id="ARBA00022989"/>
    </source>
</evidence>
<organism evidence="10 11">
    <name type="scientific">Romanomermis culicivorax</name>
    <name type="common">Nematode worm</name>
    <dbReference type="NCBI Taxonomy" id="13658"/>
    <lineage>
        <taxon>Eukaryota</taxon>
        <taxon>Metazoa</taxon>
        <taxon>Ecdysozoa</taxon>
        <taxon>Nematoda</taxon>
        <taxon>Enoplea</taxon>
        <taxon>Dorylaimia</taxon>
        <taxon>Mermithida</taxon>
        <taxon>Mermithoidea</taxon>
        <taxon>Mermithidae</taxon>
        <taxon>Romanomermis</taxon>
    </lineage>
</organism>
<evidence type="ECO:0000256" key="7">
    <source>
        <dbReference type="ARBA" id="ARBA00023136"/>
    </source>
</evidence>
<name>A0A915HHC6_ROMCU</name>
<accession>A0A915HHC6</accession>
<evidence type="ECO:0000256" key="3">
    <source>
        <dbReference type="ARBA" id="ARBA00022448"/>
    </source>
</evidence>
<dbReference type="PANTHER" id="PTHR11101:SF80">
    <property type="entry name" value="PHOSPHATE TRANSPORTER"/>
    <property type="match status" value="1"/>
</dbReference>
<reference evidence="11" key="1">
    <citation type="submission" date="2022-11" db="UniProtKB">
        <authorList>
            <consortium name="WormBaseParasite"/>
        </authorList>
    </citation>
    <scope>IDENTIFICATION</scope>
</reference>
<dbReference type="Pfam" id="PF01384">
    <property type="entry name" value="PHO4"/>
    <property type="match status" value="1"/>
</dbReference>
<evidence type="ECO:0000256" key="8">
    <source>
        <dbReference type="RuleBase" id="RU363058"/>
    </source>
</evidence>
<dbReference type="GO" id="GO:0005315">
    <property type="term" value="F:phosphate transmembrane transporter activity"/>
    <property type="evidence" value="ECO:0007669"/>
    <property type="project" value="InterPro"/>
</dbReference>
<keyword evidence="7" id="KW-0472">Membrane</keyword>
<evidence type="ECO:0000256" key="9">
    <source>
        <dbReference type="SAM" id="MobiDB-lite"/>
    </source>
</evidence>
<dbReference type="Proteomes" id="UP000887565">
    <property type="component" value="Unplaced"/>
</dbReference>
<protein>
    <recommendedName>
        <fullName evidence="8">Phosphate transporter</fullName>
    </recommendedName>
</protein>
<evidence type="ECO:0000256" key="5">
    <source>
        <dbReference type="ARBA" id="ARBA00022692"/>
    </source>
</evidence>
<sequence length="406" mass="45256">MDEPQVDFPSQNGSILNDKSINPKLSTMKNGFKRIRKSLTVASEISMRDRLKAAFTAHKIEHPNVSKLFSFLQILSACFGGFAHGGNDVSNAIAPMVSLWLLFWSNHALTSGGGHQEPSSSDASVQSPIWLMAYGACGMCIGLWLLGHRVIYTVGEGLTKLTPTRSMQCVGPAQHRRHADNVPTVQTIDQIISAISDQFHAQKLRVQHEIQEQVKSTNARFAALVEQRQQLISTTTAAAAAHNGPTPKPPRVTSQFHGEETRNIYIPNKTLRETELAQVFGQPPVHVKPKAPSTDTLYNDEFSRTAGQKEKTSSEIRTTEGPILINQADQERQPPRSMQPFNLCFDCRHSTDQSQDCYRNRTLSTDCHPQNSAPPPNKFVSFQPQQLEQPPQLQPRTEMFLEQLIQ</sequence>
<keyword evidence="5" id="KW-0812">Transmembrane</keyword>
<evidence type="ECO:0000313" key="11">
    <source>
        <dbReference type="WBParaSite" id="nRc.2.0.1.t00721-RA"/>
    </source>
</evidence>
<keyword evidence="4 8" id="KW-0592">Phosphate transport</keyword>
<feature type="region of interest" description="Disordered" evidence="9">
    <location>
        <begin position="366"/>
        <end position="394"/>
    </location>
</feature>
<comment type="function">
    <text evidence="8">Sodium-phosphate symporter.</text>
</comment>
<dbReference type="AlphaFoldDB" id="A0A915HHC6"/>
<comment type="similarity">
    <text evidence="2 8">Belongs to the inorganic phosphate transporter (PiT) (TC 2.A.20) family.</text>
</comment>
<dbReference type="InterPro" id="IPR001204">
    <property type="entry name" value="Phos_transporter"/>
</dbReference>